<dbReference type="PRINTS" id="PR00081">
    <property type="entry name" value="GDHRDH"/>
</dbReference>
<keyword evidence="3" id="KW-0472">Membrane</keyword>
<feature type="transmembrane region" description="Helical" evidence="3">
    <location>
        <begin position="12"/>
        <end position="32"/>
    </location>
</feature>
<name>A0A0A1WGS3_ZEUCU</name>
<reference evidence="4" key="1">
    <citation type="submission" date="2014-11" db="EMBL/GenBank/DDBJ databases">
        <authorList>
            <person name="Geib S."/>
        </authorList>
    </citation>
    <scope>NUCLEOTIDE SEQUENCE</scope>
</reference>
<comment type="similarity">
    <text evidence="2">Belongs to the short-chain dehydrogenases/reductases (SDR) family.</text>
</comment>
<dbReference type="PRINTS" id="PR00080">
    <property type="entry name" value="SDRFAMILY"/>
</dbReference>
<dbReference type="InterPro" id="IPR036291">
    <property type="entry name" value="NAD(P)-bd_dom_sf"/>
</dbReference>
<evidence type="ECO:0000256" key="3">
    <source>
        <dbReference type="SAM" id="Phobius"/>
    </source>
</evidence>
<sequence>MSFLAFLQTPIVIAMLTIVLIIFVVILIKWLMQGGKYVKNTTANGKVVIITGANSGIGAETALDMAKRGARVYMACRDMAKCERVRQRIISETRNDEVYALKLDLASMNSIREFVVEFKKRETRLDILINNAGIMGCPPMLTKDGFEMQIGVNHMGHFLLTNLLLDWLKKSTPSRIVVVSSLAHVWGKIKKDDLNSEKNYKPQKAYSQSKLANILFTRELAKRLTGTGVTVNALHPGVIATDITRNMGGTFLNCFYNFVFKFPLWPFTKTIKNGAQTTIYAAIEPELTEVTGKYFSDCKLKEVAKHAQDDELAAWLWNISVEWTSLKNSI</sequence>
<organism evidence="4">
    <name type="scientific">Zeugodacus cucurbitae</name>
    <name type="common">Melon fruit fly</name>
    <name type="synonym">Bactrocera cucurbitae</name>
    <dbReference type="NCBI Taxonomy" id="28588"/>
    <lineage>
        <taxon>Eukaryota</taxon>
        <taxon>Metazoa</taxon>
        <taxon>Ecdysozoa</taxon>
        <taxon>Arthropoda</taxon>
        <taxon>Hexapoda</taxon>
        <taxon>Insecta</taxon>
        <taxon>Pterygota</taxon>
        <taxon>Neoptera</taxon>
        <taxon>Endopterygota</taxon>
        <taxon>Diptera</taxon>
        <taxon>Brachycera</taxon>
        <taxon>Muscomorpha</taxon>
        <taxon>Tephritoidea</taxon>
        <taxon>Tephritidae</taxon>
        <taxon>Zeugodacus</taxon>
        <taxon>Zeugodacus</taxon>
    </lineage>
</organism>
<dbReference type="PANTHER" id="PTHR43157:SF31">
    <property type="entry name" value="PHOSPHATIDYLINOSITOL-GLYCAN BIOSYNTHESIS CLASS F PROTEIN"/>
    <property type="match status" value="1"/>
</dbReference>
<evidence type="ECO:0000313" key="4">
    <source>
        <dbReference type="EMBL" id="JAC98213.1"/>
    </source>
</evidence>
<keyword evidence="3" id="KW-0812">Transmembrane</keyword>
<reference evidence="4" key="2">
    <citation type="journal article" date="2015" name="Gigascience">
        <title>Reconstructing a comprehensive transcriptome assembly of a white-pupal translocated strain of the pest fruit fly Bactrocera cucurbitae.</title>
        <authorList>
            <person name="Sim S.B."/>
            <person name="Calla B."/>
            <person name="Hall B."/>
            <person name="DeRego T."/>
            <person name="Geib S.M."/>
        </authorList>
    </citation>
    <scope>NUCLEOTIDE SEQUENCE</scope>
</reference>
<dbReference type="AlphaFoldDB" id="A0A0A1WGS3"/>
<dbReference type="Pfam" id="PF00106">
    <property type="entry name" value="adh_short"/>
    <property type="match status" value="1"/>
</dbReference>
<keyword evidence="1" id="KW-0560">Oxidoreductase</keyword>
<keyword evidence="3" id="KW-1133">Transmembrane helix</keyword>
<dbReference type="PANTHER" id="PTHR43157">
    <property type="entry name" value="PHOSPHATIDYLINOSITOL-GLYCAN BIOSYNTHESIS CLASS F PROTEIN-RELATED"/>
    <property type="match status" value="1"/>
</dbReference>
<accession>A0A0A1WGS3</accession>
<evidence type="ECO:0000256" key="2">
    <source>
        <dbReference type="RuleBase" id="RU000363"/>
    </source>
</evidence>
<dbReference type="GO" id="GO:0016491">
    <property type="term" value="F:oxidoreductase activity"/>
    <property type="evidence" value="ECO:0007669"/>
    <property type="project" value="UniProtKB-KW"/>
</dbReference>
<dbReference type="Gene3D" id="3.40.50.720">
    <property type="entry name" value="NAD(P)-binding Rossmann-like Domain"/>
    <property type="match status" value="1"/>
</dbReference>
<evidence type="ECO:0000256" key="1">
    <source>
        <dbReference type="ARBA" id="ARBA00023002"/>
    </source>
</evidence>
<dbReference type="SUPFAM" id="SSF51735">
    <property type="entry name" value="NAD(P)-binding Rossmann-fold domains"/>
    <property type="match status" value="1"/>
</dbReference>
<dbReference type="InterPro" id="IPR002347">
    <property type="entry name" value="SDR_fam"/>
</dbReference>
<gene>
    <name evidence="4" type="primary">Rdh12</name>
    <name evidence="4" type="ORF">g.7122</name>
</gene>
<dbReference type="EMBL" id="GBXI01016078">
    <property type="protein sequence ID" value="JAC98213.1"/>
    <property type="molecule type" value="Transcribed_RNA"/>
</dbReference>
<protein>
    <submittedName>
        <fullName evidence="4">Retinol dehydrogenase 12</fullName>
    </submittedName>
</protein>
<proteinExistence type="inferred from homology"/>